<evidence type="ECO:0000256" key="1">
    <source>
        <dbReference type="SAM" id="MobiDB-lite"/>
    </source>
</evidence>
<feature type="region of interest" description="Disordered" evidence="1">
    <location>
        <begin position="51"/>
        <end position="72"/>
    </location>
</feature>
<gene>
    <name evidence="2" type="ORF">CFRA_10390</name>
</gene>
<accession>A0A1L7CUS5</accession>
<reference evidence="2 3" key="1">
    <citation type="submission" date="2014-08" db="EMBL/GenBank/DDBJ databases">
        <title>Complete genome sequence of Corynebacterium frankenforstense ST18(T) (=DSM 45800(T)), isolated from raw cow milk.</title>
        <authorList>
            <person name="Ruckert C."/>
            <person name="Albersmeier A."/>
            <person name="Winkler A."/>
            <person name="Lipski A."/>
            <person name="Kalinowski J."/>
        </authorList>
    </citation>
    <scope>NUCLEOTIDE SEQUENCE [LARGE SCALE GENOMIC DNA]</scope>
    <source>
        <strain evidence="2 3">ST18</strain>
    </source>
</reference>
<name>A0A1L7CUS5_9CORY</name>
<keyword evidence="3" id="KW-1185">Reference proteome</keyword>
<evidence type="ECO:0000313" key="3">
    <source>
        <dbReference type="Proteomes" id="UP000185434"/>
    </source>
</evidence>
<dbReference type="Proteomes" id="UP000185434">
    <property type="component" value="Chromosome"/>
</dbReference>
<dbReference type="EMBL" id="CP009247">
    <property type="protein sequence ID" value="APT89567.1"/>
    <property type="molecule type" value="Genomic_DNA"/>
</dbReference>
<dbReference type="RefSeq" id="WP_075664563.1">
    <property type="nucleotide sequence ID" value="NZ_CP009247.1"/>
</dbReference>
<protein>
    <submittedName>
        <fullName evidence="2">Uncharacterized protein</fullName>
    </submittedName>
</protein>
<evidence type="ECO:0000313" key="2">
    <source>
        <dbReference type="EMBL" id="APT89567.1"/>
    </source>
</evidence>
<proteinExistence type="predicted"/>
<sequence>MDFSVLSQIWSQQFDELSTFAENIKVFFQGIPDFFIQLAKSFGSENIDNTKGLFPTETTEAPASDAGTDGAA</sequence>
<dbReference type="OrthoDB" id="9933786at2"/>
<organism evidence="2 3">
    <name type="scientific">Corynebacterium frankenforstense DSM 45800</name>
    <dbReference type="NCBI Taxonomy" id="1437875"/>
    <lineage>
        <taxon>Bacteria</taxon>
        <taxon>Bacillati</taxon>
        <taxon>Actinomycetota</taxon>
        <taxon>Actinomycetes</taxon>
        <taxon>Mycobacteriales</taxon>
        <taxon>Corynebacteriaceae</taxon>
        <taxon>Corynebacterium</taxon>
    </lineage>
</organism>
<dbReference type="KEGG" id="cfk:CFRA_10390"/>
<dbReference type="AlphaFoldDB" id="A0A1L7CUS5"/>